<feature type="compositionally biased region" description="Basic and acidic residues" evidence="6">
    <location>
        <begin position="762"/>
        <end position="781"/>
    </location>
</feature>
<accession>A0ABT3NXV5</accession>
<keyword evidence="2" id="KW-0159">Chromosome partition</keyword>
<keyword evidence="3" id="KW-0226">DNA condensation</keyword>
<keyword evidence="1" id="KW-0963">Cytoplasm</keyword>
<feature type="domain" description="RecF/RecN/SMC N-terminal" evidence="7">
    <location>
        <begin position="30"/>
        <end position="160"/>
    </location>
</feature>
<dbReference type="InterPro" id="IPR050308">
    <property type="entry name" value="MukB/SMC"/>
</dbReference>
<evidence type="ECO:0000256" key="2">
    <source>
        <dbReference type="ARBA" id="ARBA00022829"/>
    </source>
</evidence>
<dbReference type="InterPro" id="IPR003395">
    <property type="entry name" value="RecF/RecN/SMC_N"/>
</dbReference>
<reference evidence="8 9" key="1">
    <citation type="submission" date="2022-10" db="EMBL/GenBank/DDBJ databases">
        <title>Roseococcus glaciei nov., sp. nov., isolated from glacier.</title>
        <authorList>
            <person name="Liu Q."/>
            <person name="Xin Y.-H."/>
        </authorList>
    </citation>
    <scope>NUCLEOTIDE SEQUENCE [LARGE SCALE GENOMIC DNA]</scope>
    <source>
        <strain evidence="8 9">MDT2-1-1</strain>
    </source>
</reference>
<evidence type="ECO:0000256" key="1">
    <source>
        <dbReference type="ARBA" id="ARBA00022490"/>
    </source>
</evidence>
<feature type="compositionally biased region" description="Low complexity" evidence="6">
    <location>
        <begin position="463"/>
        <end position="474"/>
    </location>
</feature>
<dbReference type="Proteomes" id="UP001526430">
    <property type="component" value="Unassembled WGS sequence"/>
</dbReference>
<evidence type="ECO:0000256" key="5">
    <source>
        <dbReference type="SAM" id="Coils"/>
    </source>
</evidence>
<evidence type="ECO:0000256" key="4">
    <source>
        <dbReference type="ARBA" id="ARBA00023125"/>
    </source>
</evidence>
<evidence type="ECO:0000259" key="7">
    <source>
        <dbReference type="Pfam" id="PF02463"/>
    </source>
</evidence>
<evidence type="ECO:0000256" key="6">
    <source>
        <dbReference type="SAM" id="MobiDB-lite"/>
    </source>
</evidence>
<organism evidence="8 9">
    <name type="scientific">Sabulicella glaciei</name>
    <dbReference type="NCBI Taxonomy" id="2984948"/>
    <lineage>
        <taxon>Bacteria</taxon>
        <taxon>Pseudomonadati</taxon>
        <taxon>Pseudomonadota</taxon>
        <taxon>Alphaproteobacteria</taxon>
        <taxon>Acetobacterales</taxon>
        <taxon>Acetobacteraceae</taxon>
        <taxon>Sabulicella</taxon>
    </lineage>
</organism>
<dbReference type="RefSeq" id="WP_301591141.1">
    <property type="nucleotide sequence ID" value="NZ_JAPFQI010000013.1"/>
</dbReference>
<dbReference type="EMBL" id="JAPFQI010000013">
    <property type="protein sequence ID" value="MCW8086996.1"/>
    <property type="molecule type" value="Genomic_DNA"/>
</dbReference>
<feature type="non-terminal residue" evidence="8">
    <location>
        <position position="781"/>
    </location>
</feature>
<keyword evidence="5" id="KW-0175">Coiled coil</keyword>
<feature type="region of interest" description="Disordered" evidence="6">
    <location>
        <begin position="454"/>
        <end position="474"/>
    </location>
</feature>
<sequence length="781" mass="81512">MTEGTVHPAPVPEEGETEAEAERRRLSATLTGLRIAGFKSFAEPVQVPVLPGLTGVVGPNGCGKSNVVEALRWAMGESSARSLRGGEMDDVIFAGTATRPARNLAEVTLSLEDAEGVGPAPHDKAPQLEVIRRIERGSGSAYRVNGREVRARDVLTMFADLASGPRSSGMVSQGRVAALIGAKPEERRSVLEEAAGIAGLRARRHEAELKLRQAEANLGRSEDLLAQLAQQGDSLRKQARQAARYRNLNDLVRNAEAEWFALLVARAEAALESARTTLAEREATLRRAEIEAAAAIVAAERAEAALHDPRAEEGLARALLERRRVEAEGLAAEAERARLALEEAEVALLALREDAADATRLEQDAAAAGTRAQREEAGLAGALATLPARLEAAEAEAARLAEASATAEGRLHERTEAAAALAAQANALAAELGLAESRAARARTRRAEAEAALSRAEADAVPEAALEEASTATATAEETLARCRAALEAAERRRAEAGERAAEALRLARAAETERGAAERARAAATQRRSALEARARALEAEAARLPVAEPPEPAERDAALAAEARAEAEARLAAAEAARDAAARESRAAREAAEAARAVLSRLAAECEGLRAATQGGSEAEPIARTLSVPAGLEAALGAALGEGLEGGRGQGNRFWRALPPLEDAPPLPPGAQPLAALVEAPPELSRALGQIGLVEDGAATQAALRPGQALVSRDGALWRWDGFVLAPGAAASGAARLQALTRLRQAEARRAAAAPEAEGAESRRAEAASREAEALREAD</sequence>
<comment type="caution">
    <text evidence="8">The sequence shown here is derived from an EMBL/GenBank/DDBJ whole genome shotgun (WGS) entry which is preliminary data.</text>
</comment>
<dbReference type="SUPFAM" id="SSF52540">
    <property type="entry name" value="P-loop containing nucleoside triphosphate hydrolases"/>
    <property type="match status" value="1"/>
</dbReference>
<feature type="compositionally biased region" description="Basic and acidic residues" evidence="6">
    <location>
        <begin position="554"/>
        <end position="563"/>
    </location>
</feature>
<dbReference type="InterPro" id="IPR027417">
    <property type="entry name" value="P-loop_NTPase"/>
</dbReference>
<dbReference type="Pfam" id="PF02463">
    <property type="entry name" value="SMC_N"/>
    <property type="match status" value="1"/>
</dbReference>
<evidence type="ECO:0000256" key="3">
    <source>
        <dbReference type="ARBA" id="ARBA00023067"/>
    </source>
</evidence>
<dbReference type="PANTHER" id="PTHR42963">
    <property type="entry name" value="CHROMOSOME PARTITION PROTEIN MUKB"/>
    <property type="match status" value="1"/>
</dbReference>
<dbReference type="Gene3D" id="3.40.50.300">
    <property type="entry name" value="P-loop containing nucleotide triphosphate hydrolases"/>
    <property type="match status" value="1"/>
</dbReference>
<dbReference type="PANTHER" id="PTHR42963:SF1">
    <property type="entry name" value="DUF4476 DOMAIN-CONTAINING PROTEIN"/>
    <property type="match status" value="1"/>
</dbReference>
<evidence type="ECO:0000313" key="8">
    <source>
        <dbReference type="EMBL" id="MCW8086996.1"/>
    </source>
</evidence>
<feature type="region of interest" description="Disordered" evidence="6">
    <location>
        <begin position="543"/>
        <end position="563"/>
    </location>
</feature>
<protein>
    <submittedName>
        <fullName evidence="8">AAA family ATPase</fullName>
    </submittedName>
</protein>
<gene>
    <name evidence="8" type="ORF">OF850_15295</name>
</gene>
<evidence type="ECO:0000313" key="9">
    <source>
        <dbReference type="Proteomes" id="UP001526430"/>
    </source>
</evidence>
<name>A0ABT3NXV5_9PROT</name>
<feature type="region of interest" description="Disordered" evidence="6">
    <location>
        <begin position="750"/>
        <end position="781"/>
    </location>
</feature>
<keyword evidence="4" id="KW-0238">DNA-binding</keyword>
<feature type="coiled-coil region" evidence="5">
    <location>
        <begin position="197"/>
        <end position="361"/>
    </location>
</feature>
<feature type="region of interest" description="Disordered" evidence="6">
    <location>
        <begin position="1"/>
        <end position="22"/>
    </location>
</feature>
<proteinExistence type="predicted"/>
<keyword evidence="9" id="KW-1185">Reference proteome</keyword>